<evidence type="ECO:0000313" key="3">
    <source>
        <dbReference type="EMBL" id="SFI61687.1"/>
    </source>
</evidence>
<dbReference type="AlphaFoldDB" id="A0A1I3JN41"/>
<feature type="transmembrane region" description="Helical" evidence="1">
    <location>
        <begin position="6"/>
        <end position="24"/>
    </location>
</feature>
<evidence type="ECO:0000313" key="4">
    <source>
        <dbReference type="Proteomes" id="UP000198919"/>
    </source>
</evidence>
<dbReference type="Proteomes" id="UP000198919">
    <property type="component" value="Unassembled WGS sequence"/>
</dbReference>
<evidence type="ECO:0000313" key="5">
    <source>
        <dbReference type="Proteomes" id="UP000224607"/>
    </source>
</evidence>
<feature type="transmembrane region" description="Helical" evidence="1">
    <location>
        <begin position="36"/>
        <end position="55"/>
    </location>
</feature>
<evidence type="ECO:0000313" key="2">
    <source>
        <dbReference type="EMBL" id="PHM46262.1"/>
    </source>
</evidence>
<dbReference type="STRING" id="351675.SAMN05421680_102264"/>
<keyword evidence="1" id="KW-0472">Membrane</keyword>
<protein>
    <submittedName>
        <fullName evidence="3">Uncharacterized protein</fullName>
    </submittedName>
</protein>
<dbReference type="Proteomes" id="UP000224607">
    <property type="component" value="Unassembled WGS sequence"/>
</dbReference>
<keyword evidence="5" id="KW-1185">Reference proteome</keyword>
<reference evidence="3" key="1">
    <citation type="submission" date="2016-10" db="EMBL/GenBank/DDBJ databases">
        <authorList>
            <person name="de Groot N.N."/>
        </authorList>
    </citation>
    <scope>NUCLEOTIDE SEQUENCE [LARGE SCALE GENOMIC DNA]</scope>
    <source>
        <strain evidence="3">DSM 17908</strain>
    </source>
</reference>
<keyword evidence="1" id="KW-1133">Transmembrane helix</keyword>
<sequence length="56" mass="6463">MITTILSVIIFIPLFMVFSYFFLLDKNIKKTLLSSLLAVTIFISITFVPSLLFLFK</sequence>
<evidence type="ECO:0000256" key="1">
    <source>
        <dbReference type="SAM" id="Phobius"/>
    </source>
</evidence>
<reference evidence="2 5" key="3">
    <citation type="journal article" date="2017" name="Nat. Microbiol.">
        <title>Natural product diversity associated with the nematode symbionts Photorhabdus and Xenorhabdus.</title>
        <authorList>
            <person name="Tobias N.J."/>
            <person name="Wolff H."/>
            <person name="Djahanschiri B."/>
            <person name="Grundmann F."/>
            <person name="Kronenwerth M."/>
            <person name="Shi Y.M."/>
            <person name="Simonyi S."/>
            <person name="Grun P."/>
            <person name="Shapiro-Ilan D."/>
            <person name="Pidot S.J."/>
            <person name="Stinear T.P."/>
            <person name="Ebersberger I."/>
            <person name="Bode H.B."/>
        </authorList>
    </citation>
    <scope>NUCLEOTIDE SEQUENCE [LARGE SCALE GENOMIC DNA]</scope>
    <source>
        <strain evidence="2 5">DSM 17908</strain>
    </source>
</reference>
<name>A0A1I3JN41_9GAMM</name>
<gene>
    <name evidence="3" type="ORF">SAMN05421680_102264</name>
    <name evidence="2" type="ORF">Xmau_00670</name>
</gene>
<organism evidence="3 4">
    <name type="scientific">Xenorhabdus mauleonii</name>
    <dbReference type="NCBI Taxonomy" id="351675"/>
    <lineage>
        <taxon>Bacteria</taxon>
        <taxon>Pseudomonadati</taxon>
        <taxon>Pseudomonadota</taxon>
        <taxon>Gammaproteobacteria</taxon>
        <taxon>Enterobacterales</taxon>
        <taxon>Morganellaceae</taxon>
        <taxon>Xenorhabdus</taxon>
    </lineage>
</organism>
<reference evidence="4" key="2">
    <citation type="submission" date="2016-10" db="EMBL/GenBank/DDBJ databases">
        <authorList>
            <person name="Varghese N."/>
            <person name="Submissions S."/>
        </authorList>
    </citation>
    <scope>NUCLEOTIDE SEQUENCE [LARGE SCALE GENOMIC DNA]</scope>
    <source>
        <strain evidence="4">DSM 17908</strain>
    </source>
</reference>
<proteinExistence type="predicted"/>
<keyword evidence="1" id="KW-0812">Transmembrane</keyword>
<dbReference type="EMBL" id="FORG01000002">
    <property type="protein sequence ID" value="SFI61687.1"/>
    <property type="molecule type" value="Genomic_DNA"/>
</dbReference>
<dbReference type="EMBL" id="NITY01000001">
    <property type="protein sequence ID" value="PHM46262.1"/>
    <property type="molecule type" value="Genomic_DNA"/>
</dbReference>
<accession>A0A1I3JN41</accession>